<proteinExistence type="predicted"/>
<dbReference type="EMBL" id="JAMXHT010000001">
    <property type="protein sequence ID" value="MCO5396902.1"/>
    <property type="molecule type" value="Genomic_DNA"/>
</dbReference>
<evidence type="ECO:0000256" key="1">
    <source>
        <dbReference type="SAM" id="Phobius"/>
    </source>
</evidence>
<keyword evidence="1" id="KW-1133">Transmembrane helix</keyword>
<feature type="transmembrane region" description="Helical" evidence="1">
    <location>
        <begin position="227"/>
        <end position="245"/>
    </location>
</feature>
<name>A0ABT1AFL2_9RALS</name>
<evidence type="ECO:0000313" key="3">
    <source>
        <dbReference type="Proteomes" id="UP001162811"/>
    </source>
</evidence>
<keyword evidence="1" id="KW-0472">Membrane</keyword>
<sequence>MNETVVQGNSGFEINELGEGAFAGQIAALKAFLDFHQQFDRETKALAVARALAQASLERLEKGRPVTKYNSANIADMVGQKVGPDGATGWLSKVWKALEQSLEERRTGIQDVARQAGATIYAWPKKAQGAGGAGNSSEYSIEFLSLPASEAPVVAPLAGEITYVQELTLKPAFWARPLFKKGFPLKGWRRTSFIAFGVVVLLAVGGTLLLTWIALNNPKLSSSTKDVAVWVLFAMMMSWIGYSILKPFSDLADLRLIMAPDVMVGFSELNVQLELARERPADEEPFRVLRLVRYSAKCAVCGETVHLADGKREFPGRLVGRCSEQPREHVYSFDRHTRIGKPLR</sequence>
<organism evidence="2 3">
    <name type="scientific">Ralstonia soli</name>
    <dbReference type="NCBI Taxonomy" id="2953896"/>
    <lineage>
        <taxon>Bacteria</taxon>
        <taxon>Pseudomonadati</taxon>
        <taxon>Pseudomonadota</taxon>
        <taxon>Betaproteobacteria</taxon>
        <taxon>Burkholderiales</taxon>
        <taxon>Burkholderiaceae</taxon>
        <taxon>Ralstonia</taxon>
    </lineage>
</organism>
<feature type="transmembrane region" description="Helical" evidence="1">
    <location>
        <begin position="193"/>
        <end position="215"/>
    </location>
</feature>
<evidence type="ECO:0008006" key="4">
    <source>
        <dbReference type="Google" id="ProtNLM"/>
    </source>
</evidence>
<dbReference type="Proteomes" id="UP001162811">
    <property type="component" value="Unassembled WGS sequence"/>
</dbReference>
<reference evidence="2" key="1">
    <citation type="submission" date="2022-06" db="EMBL/GenBank/DDBJ databases">
        <authorList>
            <person name="Lu C.-H."/>
        </authorList>
    </citation>
    <scope>NUCLEOTIDE SEQUENCE</scope>
    <source>
        <strain evidence="2">21MJYT02-11</strain>
    </source>
</reference>
<dbReference type="RefSeq" id="WP_252676046.1">
    <property type="nucleotide sequence ID" value="NZ_JAMXHT010000001.1"/>
</dbReference>
<comment type="caution">
    <text evidence="2">The sequence shown here is derived from an EMBL/GenBank/DDBJ whole genome shotgun (WGS) entry which is preliminary data.</text>
</comment>
<protein>
    <recommendedName>
        <fullName evidence="4">Transmembrane protein</fullName>
    </recommendedName>
</protein>
<keyword evidence="1" id="KW-0812">Transmembrane</keyword>
<keyword evidence="3" id="KW-1185">Reference proteome</keyword>
<evidence type="ECO:0000313" key="2">
    <source>
        <dbReference type="EMBL" id="MCO5396902.1"/>
    </source>
</evidence>
<reference evidence="2" key="2">
    <citation type="journal article" date="2023" name="Front. Microbiol.">
        <title>Ralstonia chuxiongensis sp. nov., Ralstonia mojiangensis sp. nov., and Ralstonia soli sp. nov., isolated from tobacco fields, are three novel species in the family Burkholderiaceae.</title>
        <authorList>
            <person name="Lu C.H."/>
            <person name="Zhang Y.Y."/>
            <person name="Jiang N."/>
            <person name="Chen W."/>
            <person name="Shao X."/>
            <person name="Zhao Z.M."/>
            <person name="Lu W.L."/>
            <person name="Hu X."/>
            <person name="Xi Y.X."/>
            <person name="Zou S.Y."/>
            <person name="Wei Q.J."/>
            <person name="Lin Z.L."/>
            <person name="Gong L."/>
            <person name="Gai X.T."/>
            <person name="Zhang L.Q."/>
            <person name="Li J.Y."/>
            <person name="Jin Y."/>
            <person name="Xia Z.Y."/>
        </authorList>
    </citation>
    <scope>NUCLEOTIDE SEQUENCE</scope>
    <source>
        <strain evidence="2">21MJYT02-11</strain>
    </source>
</reference>
<accession>A0ABT1AFL2</accession>
<gene>
    <name evidence="2" type="ORF">NG900_01690</name>
</gene>